<dbReference type="InterPro" id="IPR056490">
    <property type="entry name" value="Rcc01698_C"/>
</dbReference>
<keyword evidence="4" id="KW-1185">Reference proteome</keyword>
<reference evidence="3 4" key="1">
    <citation type="submission" date="2014-11" db="EMBL/GenBank/DDBJ databases">
        <title>Draft genome sequence of Kirrobacter mercurialis.</title>
        <authorList>
            <person name="Coil D.A."/>
            <person name="Eisen J.A."/>
        </authorList>
    </citation>
    <scope>NUCLEOTIDE SEQUENCE [LARGE SCALE GENOMIC DNA]</scope>
    <source>
        <strain evidence="3 4">Coronado</strain>
    </source>
</reference>
<dbReference type="Pfam" id="PF23666">
    <property type="entry name" value="Rcc01698_C"/>
    <property type="match status" value="1"/>
</dbReference>
<proteinExistence type="predicted"/>
<evidence type="ECO:0000259" key="1">
    <source>
        <dbReference type="Pfam" id="PF13550"/>
    </source>
</evidence>
<evidence type="ECO:0000313" key="4">
    <source>
        <dbReference type="Proteomes" id="UP000030988"/>
    </source>
</evidence>
<evidence type="ECO:0000313" key="3">
    <source>
        <dbReference type="EMBL" id="KHL24536.1"/>
    </source>
</evidence>
<dbReference type="OrthoDB" id="8445115at2"/>
<dbReference type="InterPro" id="IPR032876">
    <property type="entry name" value="J_dom"/>
</dbReference>
<dbReference type="Proteomes" id="UP000030988">
    <property type="component" value="Unassembled WGS sequence"/>
</dbReference>
<dbReference type="RefSeq" id="WP_039096985.1">
    <property type="nucleotide sequence ID" value="NZ_JTDN01000002.1"/>
</dbReference>
<dbReference type="STRING" id="1572751.PK98_11110"/>
<feature type="domain" description="Tip attachment protein J" evidence="1">
    <location>
        <begin position="246"/>
        <end position="382"/>
    </location>
</feature>
<evidence type="ECO:0000259" key="2">
    <source>
        <dbReference type="Pfam" id="PF23666"/>
    </source>
</evidence>
<feature type="domain" description="Rcc01698-like C-terminal" evidence="2">
    <location>
        <begin position="475"/>
        <end position="570"/>
    </location>
</feature>
<organism evidence="3 4">
    <name type="scientific">Croceibacterium mercuriale</name>
    <dbReference type="NCBI Taxonomy" id="1572751"/>
    <lineage>
        <taxon>Bacteria</taxon>
        <taxon>Pseudomonadati</taxon>
        <taxon>Pseudomonadota</taxon>
        <taxon>Alphaproteobacteria</taxon>
        <taxon>Sphingomonadales</taxon>
        <taxon>Erythrobacteraceae</taxon>
        <taxon>Croceibacterium</taxon>
    </lineage>
</organism>
<dbReference type="AlphaFoldDB" id="A0A0B2BXX4"/>
<gene>
    <name evidence="3" type="ORF">PK98_11110</name>
</gene>
<dbReference type="EMBL" id="JTDN01000002">
    <property type="protein sequence ID" value="KHL24536.1"/>
    <property type="molecule type" value="Genomic_DNA"/>
</dbReference>
<comment type="caution">
    <text evidence="3">The sequence shown here is derived from an EMBL/GenBank/DDBJ whole genome shotgun (WGS) entry which is preliminary data.</text>
</comment>
<accession>A0A0B2BXX4</accession>
<dbReference type="Pfam" id="PF13550">
    <property type="entry name" value="Phage-tail_3"/>
    <property type="match status" value="1"/>
</dbReference>
<name>A0A0B2BXX4_9SPHN</name>
<sequence length="717" mass="74200">MATLVLTALGTAVGGPLGGAAGAILGQQLDHSMATPAANGGSRLQDLTATTSAYGQPIARHFGQVRSTGTIIWATDLIEQSETLGGGKGRPSTTGYSYAASLAVALSSRPIVGLGRIWADGHLLRGAAGDLKVAGALRVYRGHGDQQPDPLIAADIGPACPAFRGLAYCVFEGLQLASFGNRIPALTFEVIADQGDVSLAEMVAPTGANAIRPLQGLSGWSDGGGGLSGQLTEFDALYPLSYRLGDRLEIAAHGQDATLVLPEAAVIDRAAGDEGLIVTGQARRTATAAMPAGIRYFDRARDYQIGTQLGTGALPGSHALLDFPGVLDAGNARLLASRLAQCARARSVRASWRSAELDPAIVPGAIVRMPGRTGDWLVESWELDAHGVALELSQVPTMLTHGVTADAGSALPQPDLVGGSTILAALELPPASVGVSAWQIHAAVSSESVGWAGATLYGEQDGNLVLAGHAQRPRSTVGRLVTPLPPSPGVLLERGAELEVAIPADLWLGSVAADALAGGANRAMIGDEVVQFVTASRLEAGRWRLRGLLRGRGGTERAAGSGHAAGSRFVLLDDTLVPMDMSRMATGADMQVAAIGLLDDEPVMAGLANVQGSVRPLAPVHARKRRLVDGGLAFSWTRRVSGAWEWPDMPGIATPQRYQIGIGTGGTAASSWLVEEPRLELTAAMLAELSARYAGQPLWLREVGGDVLSDPVPLMIL</sequence>
<protein>
    <submittedName>
        <fullName evidence="3">Uncharacterized protein</fullName>
    </submittedName>
</protein>